<comment type="caution">
    <text evidence="3">The sequence shown here is derived from an EMBL/GenBank/DDBJ whole genome shotgun (WGS) entry which is preliminary data.</text>
</comment>
<feature type="transmembrane region" description="Helical" evidence="2">
    <location>
        <begin position="43"/>
        <end position="61"/>
    </location>
</feature>
<evidence type="ECO:0008006" key="5">
    <source>
        <dbReference type="Google" id="ProtNLM"/>
    </source>
</evidence>
<evidence type="ECO:0000313" key="4">
    <source>
        <dbReference type="Proteomes" id="UP001596435"/>
    </source>
</evidence>
<sequence length="104" mass="10549">MAPDDHPEAAPGGFEAWVRAELADAEAAALRGHRRARLRGRSMIVLAVVSGIALAVALVLAPRPSTLRPVPGPAPTALSGTPSGAACCPPDLPGGCPRCWPAGR</sequence>
<evidence type="ECO:0000256" key="1">
    <source>
        <dbReference type="SAM" id="MobiDB-lite"/>
    </source>
</evidence>
<keyword evidence="2" id="KW-1133">Transmembrane helix</keyword>
<dbReference type="EMBL" id="JBHTAJ010000150">
    <property type="protein sequence ID" value="MFC7185142.1"/>
    <property type="molecule type" value="Genomic_DNA"/>
</dbReference>
<reference evidence="4" key="1">
    <citation type="journal article" date="2019" name="Int. J. Syst. Evol. Microbiol.">
        <title>The Global Catalogue of Microorganisms (GCM) 10K type strain sequencing project: providing services to taxonomists for standard genome sequencing and annotation.</title>
        <authorList>
            <consortium name="The Broad Institute Genomics Platform"/>
            <consortium name="The Broad Institute Genome Sequencing Center for Infectious Disease"/>
            <person name="Wu L."/>
            <person name="Ma J."/>
        </authorList>
    </citation>
    <scope>NUCLEOTIDE SEQUENCE [LARGE SCALE GENOMIC DNA]</scope>
    <source>
        <strain evidence="4">CGMCC 1.12859</strain>
    </source>
</reference>
<proteinExistence type="predicted"/>
<gene>
    <name evidence="3" type="ORF">ACFQMG_36920</name>
</gene>
<protein>
    <recommendedName>
        <fullName evidence="5">Cellulase</fullName>
    </recommendedName>
</protein>
<evidence type="ECO:0000256" key="2">
    <source>
        <dbReference type="SAM" id="Phobius"/>
    </source>
</evidence>
<name>A0ABW2G9R1_9ACTN</name>
<organism evidence="3 4">
    <name type="scientific">Kitasatospora paranensis</name>
    <dbReference type="NCBI Taxonomy" id="258053"/>
    <lineage>
        <taxon>Bacteria</taxon>
        <taxon>Bacillati</taxon>
        <taxon>Actinomycetota</taxon>
        <taxon>Actinomycetes</taxon>
        <taxon>Kitasatosporales</taxon>
        <taxon>Streptomycetaceae</taxon>
        <taxon>Kitasatospora</taxon>
    </lineage>
</organism>
<feature type="region of interest" description="Disordered" evidence="1">
    <location>
        <begin position="65"/>
        <end position="84"/>
    </location>
</feature>
<accession>A0ABW2G9R1</accession>
<evidence type="ECO:0000313" key="3">
    <source>
        <dbReference type="EMBL" id="MFC7185142.1"/>
    </source>
</evidence>
<keyword evidence="4" id="KW-1185">Reference proteome</keyword>
<dbReference type="Proteomes" id="UP001596435">
    <property type="component" value="Unassembled WGS sequence"/>
</dbReference>
<keyword evidence="2" id="KW-0472">Membrane</keyword>
<keyword evidence="2" id="KW-0812">Transmembrane</keyword>
<dbReference type="RefSeq" id="WP_345706030.1">
    <property type="nucleotide sequence ID" value="NZ_BAABKV010000001.1"/>
</dbReference>